<keyword evidence="2" id="KW-1185">Reference proteome</keyword>
<protein>
    <submittedName>
        <fullName evidence="1">10498_t:CDS:1</fullName>
    </submittedName>
</protein>
<evidence type="ECO:0000313" key="2">
    <source>
        <dbReference type="Proteomes" id="UP000789920"/>
    </source>
</evidence>
<dbReference type="EMBL" id="CAJVQC010079661">
    <property type="protein sequence ID" value="CAG8817306.1"/>
    <property type="molecule type" value="Genomic_DNA"/>
</dbReference>
<gene>
    <name evidence="1" type="ORF">RPERSI_LOCUS24650</name>
</gene>
<feature type="non-terminal residue" evidence="1">
    <location>
        <position position="1"/>
    </location>
</feature>
<accession>A0ACA9S0U4</accession>
<comment type="caution">
    <text evidence="1">The sequence shown here is derived from an EMBL/GenBank/DDBJ whole genome shotgun (WGS) entry which is preliminary data.</text>
</comment>
<organism evidence="1 2">
    <name type="scientific">Racocetra persica</name>
    <dbReference type="NCBI Taxonomy" id="160502"/>
    <lineage>
        <taxon>Eukaryota</taxon>
        <taxon>Fungi</taxon>
        <taxon>Fungi incertae sedis</taxon>
        <taxon>Mucoromycota</taxon>
        <taxon>Glomeromycotina</taxon>
        <taxon>Glomeromycetes</taxon>
        <taxon>Diversisporales</taxon>
        <taxon>Gigasporaceae</taxon>
        <taxon>Racocetra</taxon>
    </lineage>
</organism>
<reference evidence="1" key="1">
    <citation type="submission" date="2021-06" db="EMBL/GenBank/DDBJ databases">
        <authorList>
            <person name="Kallberg Y."/>
            <person name="Tangrot J."/>
            <person name="Rosling A."/>
        </authorList>
    </citation>
    <scope>NUCLEOTIDE SEQUENCE</scope>
    <source>
        <strain evidence="1">MA461A</strain>
    </source>
</reference>
<sequence length="231" mass="26747">IVEVIEFQFEVQEEGPTVSRQPRPTVTEVFDAYYDESAEEPLESIAFGSKEEERETELEVLLQKLVVECEAVTKKEAEEKNNDLPNDRIKVARIGGAKETYPVGPYCEEVGVKEVKEKKEIKVKKEEAGVEKDEEKEVEVKREEKEETKEEKKEKYEENVPARIGKIVGETEDEDDDNEADEDEEDNDDDDETIVDEEDNEKKEDVEELTKKSKNLDYACESWIKKVEGFR</sequence>
<evidence type="ECO:0000313" key="1">
    <source>
        <dbReference type="EMBL" id="CAG8817306.1"/>
    </source>
</evidence>
<name>A0ACA9S0U4_9GLOM</name>
<feature type="non-terminal residue" evidence="1">
    <location>
        <position position="231"/>
    </location>
</feature>
<dbReference type="Proteomes" id="UP000789920">
    <property type="component" value="Unassembled WGS sequence"/>
</dbReference>
<proteinExistence type="predicted"/>